<evidence type="ECO:0000313" key="2">
    <source>
        <dbReference type="EMBL" id="KNB48990.1"/>
    </source>
</evidence>
<dbReference type="Pfam" id="PF05118">
    <property type="entry name" value="Asp_Arg_Hydrox"/>
    <property type="match status" value="1"/>
</dbReference>
<proteinExistence type="predicted"/>
<dbReference type="STRING" id="1678637.AC230_26910"/>
<evidence type="ECO:0000313" key="3">
    <source>
        <dbReference type="Proteomes" id="UP000037288"/>
    </source>
</evidence>
<dbReference type="RefSeq" id="WP_049718943.1">
    <property type="nucleotide sequence ID" value="NZ_LFXA01000018.1"/>
</dbReference>
<evidence type="ECO:0000259" key="1">
    <source>
        <dbReference type="Pfam" id="PF05118"/>
    </source>
</evidence>
<gene>
    <name evidence="2" type="ORF">AC230_26910</name>
</gene>
<organism evidence="2 3">
    <name type="scientific">Streptomyces caatingaensis</name>
    <dbReference type="NCBI Taxonomy" id="1678637"/>
    <lineage>
        <taxon>Bacteria</taxon>
        <taxon>Bacillati</taxon>
        <taxon>Actinomycetota</taxon>
        <taxon>Actinomycetes</taxon>
        <taxon>Kitasatosporales</taxon>
        <taxon>Streptomycetaceae</taxon>
        <taxon>Streptomyces</taxon>
    </lineage>
</organism>
<dbReference type="PATRIC" id="fig|1678637.3.peg.5755"/>
<keyword evidence="3" id="KW-1185">Reference proteome</keyword>
<accession>A0A0K9X6B8</accession>
<sequence length="280" mass="30944">MEDEARPTHALAGQVAQLERLDASLIERLRHEALTASASWRAEYGDYQSGGWWTTSLMNASGDAGDVRIGDCTARPTTLLQHMPITAGLLADLGLSYMWVRLARLEANAFLWEHRDYDELDQVERHRLHIPLHTNSSAFLVTGGTKVHMAGGRIWRLTPTYAHGVCNLLGPDRIHLIADVYADDAYDRLAGRADAPETAERLPTATEAVLTERFAAARRLADLGYIDAAEQLLLRLFYCVALPEGTVYDLIADLHTGRGDAESCRRWTVAKSKLLALAAP</sequence>
<dbReference type="OrthoDB" id="1441538at2"/>
<feature type="domain" description="Aspartyl/asparaginy/proline hydroxylase" evidence="1">
    <location>
        <begin position="40"/>
        <end position="181"/>
    </location>
</feature>
<comment type="caution">
    <text evidence="2">The sequence shown here is derived from an EMBL/GenBank/DDBJ whole genome shotgun (WGS) entry which is preliminary data.</text>
</comment>
<dbReference type="EMBL" id="LFXA01000018">
    <property type="protein sequence ID" value="KNB48990.1"/>
    <property type="molecule type" value="Genomic_DNA"/>
</dbReference>
<dbReference type="SUPFAM" id="SSF51197">
    <property type="entry name" value="Clavaminate synthase-like"/>
    <property type="match status" value="1"/>
</dbReference>
<dbReference type="Proteomes" id="UP000037288">
    <property type="component" value="Unassembled WGS sequence"/>
</dbReference>
<protein>
    <submittedName>
        <fullName evidence="2">Aspartyl beta-hydroxylase</fullName>
    </submittedName>
</protein>
<dbReference type="InterPro" id="IPR027443">
    <property type="entry name" value="IPNS-like_sf"/>
</dbReference>
<dbReference type="InterPro" id="IPR007803">
    <property type="entry name" value="Asp/Arg/Pro-Hydrxlase"/>
</dbReference>
<name>A0A0K9X6B8_9ACTN</name>
<dbReference type="Gene3D" id="2.60.120.330">
    <property type="entry name" value="B-lactam Antibiotic, Isopenicillin N Synthase, Chain"/>
    <property type="match status" value="1"/>
</dbReference>
<dbReference type="AlphaFoldDB" id="A0A0K9X6B8"/>
<reference evidence="3" key="1">
    <citation type="submission" date="2015-07" db="EMBL/GenBank/DDBJ databases">
        <title>Draft genome sequence of Streptomyces sp. CMAA 1322, a bacterium isolated from Caatinga biome, from dry forest semiarid of Brazil.</title>
        <authorList>
            <person name="Santos S.N."/>
            <person name="Gacesa R."/>
            <person name="Taketani R.G."/>
            <person name="Long P.F."/>
            <person name="Melo I.S."/>
        </authorList>
    </citation>
    <scope>NUCLEOTIDE SEQUENCE [LARGE SCALE GENOMIC DNA]</scope>
    <source>
        <strain evidence="3">CMAA 1322</strain>
    </source>
</reference>